<evidence type="ECO:0000256" key="7">
    <source>
        <dbReference type="ARBA" id="ARBA00022786"/>
    </source>
</evidence>
<evidence type="ECO:0000256" key="6">
    <source>
        <dbReference type="ARBA" id="ARBA00022771"/>
    </source>
</evidence>
<dbReference type="GO" id="GO:0061630">
    <property type="term" value="F:ubiquitin protein ligase activity"/>
    <property type="evidence" value="ECO:0007669"/>
    <property type="project" value="UniProtKB-EC"/>
</dbReference>
<keyword evidence="7" id="KW-0833">Ubl conjugation pathway</keyword>
<dbReference type="Gene3D" id="3.30.40.10">
    <property type="entry name" value="Zinc/RING finger domain, C3HC4 (zinc finger)"/>
    <property type="match status" value="1"/>
</dbReference>
<evidence type="ECO:0000256" key="3">
    <source>
        <dbReference type="ARBA" id="ARBA00012483"/>
    </source>
</evidence>
<keyword evidence="8" id="KW-0862">Zinc</keyword>
<organism evidence="12 13">
    <name type="scientific">Sphaerosporella brunnea</name>
    <dbReference type="NCBI Taxonomy" id="1250544"/>
    <lineage>
        <taxon>Eukaryota</taxon>
        <taxon>Fungi</taxon>
        <taxon>Dikarya</taxon>
        <taxon>Ascomycota</taxon>
        <taxon>Pezizomycotina</taxon>
        <taxon>Pezizomycetes</taxon>
        <taxon>Pezizales</taxon>
        <taxon>Pyronemataceae</taxon>
        <taxon>Sphaerosporella</taxon>
    </lineage>
</organism>
<evidence type="ECO:0000256" key="2">
    <source>
        <dbReference type="ARBA" id="ARBA00004906"/>
    </source>
</evidence>
<dbReference type="FunFam" id="3.30.40.10:FF:000069">
    <property type="entry name" value="E3 ubiquitin-protein ligase RNF115"/>
    <property type="match status" value="1"/>
</dbReference>
<dbReference type="GO" id="GO:0008270">
    <property type="term" value="F:zinc ion binding"/>
    <property type="evidence" value="ECO:0007669"/>
    <property type="project" value="UniProtKB-KW"/>
</dbReference>
<dbReference type="AlphaFoldDB" id="A0A5J5EJJ4"/>
<comment type="catalytic activity">
    <reaction evidence="1">
        <text>S-ubiquitinyl-[E2 ubiquitin-conjugating enzyme]-L-cysteine + [acceptor protein]-L-lysine = [E2 ubiquitin-conjugating enzyme]-L-cysteine + N(6)-ubiquitinyl-[acceptor protein]-L-lysine.</text>
        <dbReference type="EC" id="2.3.2.27"/>
    </reaction>
</comment>
<keyword evidence="4" id="KW-0808">Transferase</keyword>
<feature type="compositionally biased region" description="Polar residues" evidence="10">
    <location>
        <begin position="397"/>
        <end position="419"/>
    </location>
</feature>
<dbReference type="SUPFAM" id="SSF57850">
    <property type="entry name" value="RING/U-box"/>
    <property type="match status" value="1"/>
</dbReference>
<dbReference type="PANTHER" id="PTHR15710">
    <property type="entry name" value="E3 UBIQUITIN-PROTEIN LIGASE PRAJA"/>
    <property type="match status" value="1"/>
</dbReference>
<dbReference type="GO" id="GO:0000209">
    <property type="term" value="P:protein polyubiquitination"/>
    <property type="evidence" value="ECO:0007669"/>
    <property type="project" value="UniProtKB-ARBA"/>
</dbReference>
<evidence type="ECO:0000256" key="10">
    <source>
        <dbReference type="SAM" id="MobiDB-lite"/>
    </source>
</evidence>
<accession>A0A5J5EJJ4</accession>
<dbReference type="PANTHER" id="PTHR15710:SF217">
    <property type="entry name" value="E3 UBIQUITIN-PROTEIN LIGASE RDUF2"/>
    <property type="match status" value="1"/>
</dbReference>
<comment type="caution">
    <text evidence="12">The sequence shown here is derived from an EMBL/GenBank/DDBJ whole genome shotgun (WGS) entry which is preliminary data.</text>
</comment>
<comment type="pathway">
    <text evidence="2">Protein modification; protein ubiquitination.</text>
</comment>
<name>A0A5J5EJJ4_9PEZI</name>
<protein>
    <recommendedName>
        <fullName evidence="3">RING-type E3 ubiquitin transferase</fullName>
        <ecNumber evidence="3">2.3.2.27</ecNumber>
    </recommendedName>
</protein>
<feature type="region of interest" description="Disordered" evidence="10">
    <location>
        <begin position="147"/>
        <end position="203"/>
    </location>
</feature>
<keyword evidence="13" id="KW-1185">Reference proteome</keyword>
<dbReference type="InterPro" id="IPR001841">
    <property type="entry name" value="Znf_RING"/>
</dbReference>
<keyword evidence="6 9" id="KW-0863">Zinc-finger</keyword>
<evidence type="ECO:0000313" key="12">
    <source>
        <dbReference type="EMBL" id="KAA8895374.1"/>
    </source>
</evidence>
<keyword evidence="5" id="KW-0479">Metal-binding</keyword>
<dbReference type="Proteomes" id="UP000326924">
    <property type="component" value="Unassembled WGS sequence"/>
</dbReference>
<dbReference type="EMBL" id="VXIS01000270">
    <property type="protein sequence ID" value="KAA8895374.1"/>
    <property type="molecule type" value="Genomic_DNA"/>
</dbReference>
<reference evidence="12 13" key="1">
    <citation type="submission" date="2019-09" db="EMBL/GenBank/DDBJ databases">
        <title>Draft genome of the ectomycorrhizal ascomycete Sphaerosporella brunnea.</title>
        <authorList>
            <consortium name="DOE Joint Genome Institute"/>
            <person name="Benucci G.M."/>
            <person name="Marozzi G."/>
            <person name="Antonielli L."/>
            <person name="Sanchez S."/>
            <person name="Marco P."/>
            <person name="Wang X."/>
            <person name="Falini L.B."/>
            <person name="Barry K."/>
            <person name="Haridas S."/>
            <person name="Lipzen A."/>
            <person name="Labutti K."/>
            <person name="Grigoriev I.V."/>
            <person name="Murat C."/>
            <person name="Martin F."/>
            <person name="Albertini E."/>
            <person name="Donnini D."/>
            <person name="Bonito G."/>
        </authorList>
    </citation>
    <scope>NUCLEOTIDE SEQUENCE [LARGE SCALE GENOMIC DNA]</scope>
    <source>
        <strain evidence="12 13">Sb_GMNB300</strain>
    </source>
</reference>
<dbReference type="Pfam" id="PF13639">
    <property type="entry name" value="zf-RING_2"/>
    <property type="match status" value="1"/>
</dbReference>
<evidence type="ECO:0000313" key="13">
    <source>
        <dbReference type="Proteomes" id="UP000326924"/>
    </source>
</evidence>
<dbReference type="SMART" id="SM00184">
    <property type="entry name" value="RING"/>
    <property type="match status" value="1"/>
</dbReference>
<evidence type="ECO:0000256" key="8">
    <source>
        <dbReference type="ARBA" id="ARBA00022833"/>
    </source>
</evidence>
<dbReference type="PROSITE" id="PS50089">
    <property type="entry name" value="ZF_RING_2"/>
    <property type="match status" value="1"/>
</dbReference>
<dbReference type="OrthoDB" id="8062037at2759"/>
<feature type="compositionally biased region" description="Basic and acidic residues" evidence="10">
    <location>
        <begin position="443"/>
        <end position="460"/>
    </location>
</feature>
<proteinExistence type="predicted"/>
<sequence>MATATTVPPAARERVFCHECRSEWYRDQGGLVCPNETCRSDFVEIIENNNDPRQMPDLMDFDDSDDEDDHYRHRHFPPFAMLPPMGARSRSPGGTTVIRAEGPGFSYVTTRTTFNASRGGSGTSSADGEVIADLFTTMLRNIMGDGWERAAGAPGGAEQGQGDAREGGDGQPHSPPPSYGSGARLNPRNADAPQAGDVPNPQDITSFLASLFGAPGTDDPAFARLFGVPPGAGGDYVYSQAELDRIISQLMEQHSGNAPPPAAQEDIDALPRVMVTEAMVYDGVDCAVCKDDLVLNEQVAQLPCKHTYHFECVSRWLEAHDTCPICRHPITPEGRRRERRSCSYPITPEGQRRERRSSSSASGPGQPALSFSTTFSGTPGFPFLGLFGGPTRPPQPTSSNLPTTNQDSNQQPATASSNPTHDEIRDRTACPPGSFPTEDDEEPVPRYSREQNHDAGDNGPRHHHDSGSGQGRSAFSNIFRRRAS</sequence>
<evidence type="ECO:0000256" key="5">
    <source>
        <dbReference type="ARBA" id="ARBA00022723"/>
    </source>
</evidence>
<evidence type="ECO:0000256" key="1">
    <source>
        <dbReference type="ARBA" id="ARBA00000900"/>
    </source>
</evidence>
<gene>
    <name evidence="12" type="ORF">FN846DRAFT_341734</name>
</gene>
<dbReference type="InterPro" id="IPR013083">
    <property type="entry name" value="Znf_RING/FYVE/PHD"/>
</dbReference>
<dbReference type="InParanoid" id="A0A5J5EJJ4"/>
<feature type="domain" description="RING-type" evidence="11">
    <location>
        <begin position="286"/>
        <end position="327"/>
    </location>
</feature>
<evidence type="ECO:0000259" key="11">
    <source>
        <dbReference type="PROSITE" id="PS50089"/>
    </source>
</evidence>
<dbReference type="GO" id="GO:0005737">
    <property type="term" value="C:cytoplasm"/>
    <property type="evidence" value="ECO:0007669"/>
    <property type="project" value="TreeGrafter"/>
</dbReference>
<dbReference type="EC" id="2.3.2.27" evidence="3"/>
<feature type="region of interest" description="Disordered" evidence="10">
    <location>
        <begin position="327"/>
        <end position="484"/>
    </location>
</feature>
<evidence type="ECO:0000256" key="4">
    <source>
        <dbReference type="ARBA" id="ARBA00022679"/>
    </source>
</evidence>
<evidence type="ECO:0000256" key="9">
    <source>
        <dbReference type="PROSITE-ProRule" id="PRU00175"/>
    </source>
</evidence>
<feature type="compositionally biased region" description="Low complexity" evidence="10">
    <location>
        <begin position="358"/>
        <end position="385"/>
    </location>
</feature>